<dbReference type="CDD" id="cd14785">
    <property type="entry name" value="V-ATPase_C"/>
    <property type="match status" value="1"/>
</dbReference>
<evidence type="ECO:0000256" key="4">
    <source>
        <dbReference type="ARBA" id="ARBA00023065"/>
    </source>
</evidence>
<comment type="subunit">
    <text evidence="6">V-ATPase is a heteromultimeric enzyme composed of a peripheral catalytic V1 complex (components A to H) attached to an integral membrane V0 proton pore complex.</text>
</comment>
<dbReference type="PANTHER" id="PTHR10137:SF0">
    <property type="entry name" value="V-TYPE PROTON ATPASE SUBUNIT C"/>
    <property type="match status" value="1"/>
</dbReference>
<dbReference type="FunFam" id="3.30.70.100:FF:000002">
    <property type="entry name" value="V-type proton ATPase subunit C"/>
    <property type="match status" value="1"/>
</dbReference>
<evidence type="ECO:0000256" key="2">
    <source>
        <dbReference type="ARBA" id="ARBA00022448"/>
    </source>
</evidence>
<dbReference type="AlphaFoldDB" id="A0A0B1PA79"/>
<dbReference type="Gene3D" id="3.30.70.1180">
    <property type="entry name" value="Vacuolar atp synthase subunit c, domain 1"/>
    <property type="match status" value="1"/>
</dbReference>
<dbReference type="PANTHER" id="PTHR10137">
    <property type="entry name" value="V-TYPE PROTON ATPASE SUBUNIT C"/>
    <property type="match status" value="1"/>
</dbReference>
<dbReference type="STRING" id="52586.A0A0B1PA79"/>
<evidence type="ECO:0000256" key="5">
    <source>
        <dbReference type="ARBA" id="ARBA00053565"/>
    </source>
</evidence>
<keyword evidence="8" id="KW-1185">Reference proteome</keyword>
<evidence type="ECO:0000313" key="7">
    <source>
        <dbReference type="EMBL" id="KHJ35158.1"/>
    </source>
</evidence>
<evidence type="ECO:0000313" key="8">
    <source>
        <dbReference type="Proteomes" id="UP000030854"/>
    </source>
</evidence>
<dbReference type="SUPFAM" id="SSF118203">
    <property type="entry name" value="Vacuolar ATP synthase subunit C"/>
    <property type="match status" value="1"/>
</dbReference>
<evidence type="ECO:0000256" key="1">
    <source>
        <dbReference type="ARBA" id="ARBA00006138"/>
    </source>
</evidence>
<name>A0A0B1PA79_UNCNE</name>
<keyword evidence="4 6" id="KW-0406">Ion transport</keyword>
<keyword evidence="3 6" id="KW-0375">Hydrogen ion transport</keyword>
<organism evidence="7 8">
    <name type="scientific">Uncinula necator</name>
    <name type="common">Grape powdery mildew</name>
    <dbReference type="NCBI Taxonomy" id="52586"/>
    <lineage>
        <taxon>Eukaryota</taxon>
        <taxon>Fungi</taxon>
        <taxon>Dikarya</taxon>
        <taxon>Ascomycota</taxon>
        <taxon>Pezizomycotina</taxon>
        <taxon>Leotiomycetes</taxon>
        <taxon>Erysiphales</taxon>
        <taxon>Erysiphaceae</taxon>
        <taxon>Erysiphe</taxon>
    </lineage>
</organism>
<dbReference type="InterPro" id="IPR036132">
    <property type="entry name" value="Vac_ATP_synth_c_sf"/>
</dbReference>
<dbReference type="Gene3D" id="3.30.70.100">
    <property type="match status" value="1"/>
</dbReference>
<comment type="similarity">
    <text evidence="1 6">Belongs to the V-ATPase C subunit family.</text>
</comment>
<comment type="function">
    <text evidence="5">Subunit of the V1 complex of vacuolar(H+)-ATPase (V-ATPase), a multisubunit enzyme composed of a peripheral complex (V1) that hydrolyzes ATP and a membrane integral complex (V0) that translocates protons. V-ATPase is responsible for acidifying and maintaining the pH of intracellular compartments. Subunit C is necessary for the assembly of the catalytic sector of the enzyme and is likely to have a specific function in its catalytic activity. Reversibly leaves the enzyme after glucose depletion, causing the catalytic subcomplex V1 to detach from the V0 section.</text>
</comment>
<evidence type="ECO:0000256" key="3">
    <source>
        <dbReference type="ARBA" id="ARBA00022781"/>
    </source>
</evidence>
<proteinExistence type="inferred from homology"/>
<comment type="function">
    <text evidence="6">Subunit of the V1 complex of vacuolar(H+)-ATPase (V-ATPase), a multisubunit enzyme composed of a peripheral complex (V1) that hydrolyzes ATP and a membrane integral complex (V0) that translocates protons. V-ATPase is responsible for acidifying and maintaining the pH of intracellular compartments and in some cell types, is targeted to the plasma membrane, where it is responsible for acidifying the extracellular environment. Subunit C is necessary for the assembly of the catalytic sector of the enzyme and is likely to have a specific function in its catalytic activity.</text>
</comment>
<dbReference type="InterPro" id="IPR004907">
    <property type="entry name" value="ATPase_V1-cplx_csu"/>
</dbReference>
<protein>
    <recommendedName>
        <fullName evidence="6">V-type proton ATPase subunit C</fullName>
    </recommendedName>
</protein>
<dbReference type="GO" id="GO:0000221">
    <property type="term" value="C:vacuolar proton-transporting V-type ATPase, V1 domain"/>
    <property type="evidence" value="ECO:0007669"/>
    <property type="project" value="EnsemblFungi"/>
</dbReference>
<dbReference type="Gene3D" id="1.20.1460.10">
    <property type="entry name" value="subunit c (vma5p) of the yeast v-atpase, domain 2"/>
    <property type="match status" value="1"/>
</dbReference>
<dbReference type="HOGENOM" id="CLU_017554_3_0_1"/>
<accession>A0A0B1PA79</accession>
<dbReference type="Pfam" id="PF03223">
    <property type="entry name" value="V-ATPase_C"/>
    <property type="match status" value="1"/>
</dbReference>
<dbReference type="EMBL" id="JNVN01000498">
    <property type="protein sequence ID" value="KHJ35158.1"/>
    <property type="molecule type" value="Genomic_DNA"/>
</dbReference>
<dbReference type="Proteomes" id="UP000030854">
    <property type="component" value="Unassembled WGS sequence"/>
</dbReference>
<keyword evidence="2 6" id="KW-0813">Transport</keyword>
<dbReference type="GO" id="GO:0046961">
    <property type="term" value="F:proton-transporting ATPase activity, rotational mechanism"/>
    <property type="evidence" value="ECO:0007669"/>
    <property type="project" value="InterPro"/>
</dbReference>
<sequence>MSFMKYILVSLPTSIASNDSGEAFNTIRSTVAGDNVATVPFKIPEFKTGTLDILVRQADELAKLEGNCAATVAKINDYLKSLLEGDEEKVSQQKKVNDKPADQYLRSFCWNKIKYRTDKPLVELIESLRKELLSIDNDVKAKITQYNQIKTSLNTLVKKQTGNLSTKSLASIVNPSLLIKDSEHLETHLIAVPISDKKVFLQSYETLSPMVVPRSTVEVAQDKEFSLFTVTTFKKYSMEFHNKCRESKWTPRPYKHVTGGKEEEQKEIDQIEKNERKVWGEALRLSRTGWSESVMIWIHALTLRVFVESVLRYGLPLDFVCALLKTNPKSAKKAKTALDSRFSYLGGNALVKDKSGKVTKDDSVLSSEIAAAGVGGFGEGNEYTAYVYYEFEII</sequence>
<dbReference type="OMA" id="VMIWIHV"/>
<reference evidence="7 8" key="1">
    <citation type="journal article" date="2014" name="BMC Genomics">
        <title>Adaptive genomic structural variation in the grape powdery mildew pathogen, Erysiphe necator.</title>
        <authorList>
            <person name="Jones L."/>
            <person name="Riaz S."/>
            <person name="Morales-Cruz A."/>
            <person name="Amrine K.C."/>
            <person name="McGuire B."/>
            <person name="Gubler W.D."/>
            <person name="Walker M.A."/>
            <person name="Cantu D."/>
        </authorList>
    </citation>
    <scope>NUCLEOTIDE SEQUENCE [LARGE SCALE GENOMIC DNA]</scope>
    <source>
        <strain evidence="8">c</strain>
    </source>
</reference>
<comment type="caution">
    <text evidence="7">The sequence shown here is derived from an EMBL/GenBank/DDBJ whole genome shotgun (WGS) entry which is preliminary data.</text>
</comment>
<evidence type="ECO:0000256" key="6">
    <source>
        <dbReference type="RuleBase" id="RU364010"/>
    </source>
</evidence>
<gene>
    <name evidence="7" type="ORF">EV44_g5366</name>
</gene>